<dbReference type="InterPro" id="IPR000276">
    <property type="entry name" value="GPCR_Rhodpsn"/>
</dbReference>
<sequence>MENFTSTNHTLGPWTDHSLEYKPWRTDVMASAAGSYRNKCGLRELPVEFSATPAALVRSGLTFSTCVRLVGSMRSRVIVAIPAFFTGINGSRSTRHLEMVHPPSINSAQSLCTYARAKKIILAVWLFTSLYCVMWFYLSDTQKLVYSDVTVVTCAYRVSRELYLPIYFFDFSVFFVLPLALATVLYGFIARILFLNALPKERVKNGQYGSAIKHSVQCSSTTAASRRQVIKMLAVVVVLFAVLWMPYRTLVVVNSFLQQAYLDTWFLLFCRTCVYLNSAINPVIYNVMSQKFRAAFRRLCRCSPTAQTKQTAYSVALTYSTAKETSMIESTEHFSTELDDLTDEPNYLNT</sequence>
<reference evidence="10 11" key="1">
    <citation type="journal article" date="2019" name="Genome Biol. Evol.">
        <title>Whole-Genome Sequencing of the Giant Devil Catfish, Bagarius yarrelli.</title>
        <authorList>
            <person name="Jiang W."/>
            <person name="Lv Y."/>
            <person name="Cheng L."/>
            <person name="Yang K."/>
            <person name="Chao B."/>
            <person name="Wang X."/>
            <person name="Li Y."/>
            <person name="Pan X."/>
            <person name="You X."/>
            <person name="Zhang Y."/>
            <person name="Yang J."/>
            <person name="Li J."/>
            <person name="Zhang X."/>
            <person name="Liu S."/>
            <person name="Sun C."/>
            <person name="Yang J."/>
            <person name="Shi Q."/>
        </authorList>
    </citation>
    <scope>NUCLEOTIDE SEQUENCE [LARGE SCALE GENOMIC DNA]</scope>
    <source>
        <strain evidence="10">JWS20170419001</strain>
        <tissue evidence="10">Muscle</tissue>
    </source>
</reference>
<dbReference type="EMBL" id="VCAZ01000009">
    <property type="protein sequence ID" value="TSK31510.1"/>
    <property type="molecule type" value="Genomic_DNA"/>
</dbReference>
<accession>A0A556TPT5</accession>
<evidence type="ECO:0000256" key="2">
    <source>
        <dbReference type="ARBA" id="ARBA00004370"/>
    </source>
</evidence>
<dbReference type="InterPro" id="IPR002120">
    <property type="entry name" value="TRH_rcpt_1"/>
</dbReference>
<comment type="caution">
    <text evidence="10">The sequence shown here is derived from an EMBL/GenBank/DDBJ whole genome shotgun (WGS) entry which is preliminary data.</text>
</comment>
<evidence type="ECO:0000256" key="3">
    <source>
        <dbReference type="ARBA" id="ARBA00018873"/>
    </source>
</evidence>
<evidence type="ECO:0000313" key="10">
    <source>
        <dbReference type="EMBL" id="TSK31510.1"/>
    </source>
</evidence>
<comment type="subcellular location">
    <subcellularLocation>
        <location evidence="2">Membrane</location>
    </subcellularLocation>
</comment>
<evidence type="ECO:0000256" key="5">
    <source>
        <dbReference type="ARBA" id="ARBA00022989"/>
    </source>
</evidence>
<comment type="function">
    <text evidence="1">Receptor for thyrotropin-releasing hormone (TRH). Upon ligand binding, this G-protein-coupled receptor triggers activation of the phosphatidylinositol (IP3)-calcium-protein kinase C (PKC) pathway.</text>
</comment>
<protein>
    <recommendedName>
        <fullName evidence="3">Thyrotropin-releasing hormone receptor</fullName>
    </recommendedName>
    <alternativeName>
        <fullName evidence="7">Thyroliberin receptor</fullName>
    </alternativeName>
</protein>
<evidence type="ECO:0000256" key="7">
    <source>
        <dbReference type="ARBA" id="ARBA00032251"/>
    </source>
</evidence>
<organism evidence="10 11">
    <name type="scientific">Bagarius yarrelli</name>
    <name type="common">Goonch</name>
    <name type="synonym">Bagrus yarrelli</name>
    <dbReference type="NCBI Taxonomy" id="175774"/>
    <lineage>
        <taxon>Eukaryota</taxon>
        <taxon>Metazoa</taxon>
        <taxon>Chordata</taxon>
        <taxon>Craniata</taxon>
        <taxon>Vertebrata</taxon>
        <taxon>Euteleostomi</taxon>
        <taxon>Actinopterygii</taxon>
        <taxon>Neopterygii</taxon>
        <taxon>Teleostei</taxon>
        <taxon>Ostariophysi</taxon>
        <taxon>Siluriformes</taxon>
        <taxon>Sisoridae</taxon>
        <taxon>Sisorinae</taxon>
        <taxon>Bagarius</taxon>
    </lineage>
</organism>
<keyword evidence="4 8" id="KW-0812">Transmembrane</keyword>
<evidence type="ECO:0000256" key="6">
    <source>
        <dbReference type="ARBA" id="ARBA00023136"/>
    </source>
</evidence>
<evidence type="ECO:0000256" key="4">
    <source>
        <dbReference type="ARBA" id="ARBA00022692"/>
    </source>
</evidence>
<dbReference type="GO" id="GO:0004997">
    <property type="term" value="F:thyrotropin-releasing hormone receptor activity"/>
    <property type="evidence" value="ECO:0007669"/>
    <property type="project" value="InterPro"/>
</dbReference>
<dbReference type="InterPro" id="IPR017452">
    <property type="entry name" value="GPCR_Rhodpsn_7TM"/>
</dbReference>
<dbReference type="PANTHER" id="PTHR46061:SF6">
    <property type="entry name" value="THYROTROPIN-RELEASING HORMONE RECEPTOR"/>
    <property type="match status" value="1"/>
</dbReference>
<name>A0A556TPT5_BAGYA</name>
<dbReference type="PRINTS" id="PR00751">
    <property type="entry name" value="THYROLIBRINR"/>
</dbReference>
<proteinExistence type="predicted"/>
<feature type="transmembrane region" description="Helical" evidence="8">
    <location>
        <begin position="265"/>
        <end position="288"/>
    </location>
</feature>
<evidence type="ECO:0000256" key="8">
    <source>
        <dbReference type="SAM" id="Phobius"/>
    </source>
</evidence>
<dbReference type="GO" id="GO:0016020">
    <property type="term" value="C:membrane"/>
    <property type="evidence" value="ECO:0007669"/>
    <property type="project" value="UniProtKB-SubCell"/>
</dbReference>
<feature type="domain" description="G-protein coupled receptors family 1 profile" evidence="9">
    <location>
        <begin position="95"/>
        <end position="285"/>
    </location>
</feature>
<dbReference type="GO" id="GO:0007200">
    <property type="term" value="P:phospholipase C-activating G protein-coupled receptor signaling pathway"/>
    <property type="evidence" value="ECO:0007669"/>
    <property type="project" value="TreeGrafter"/>
</dbReference>
<dbReference type="PANTHER" id="PTHR46061">
    <property type="entry name" value="THYROTROPIN-RELEASING HORMONE RECEPTOR"/>
    <property type="match status" value="1"/>
</dbReference>
<evidence type="ECO:0000259" key="9">
    <source>
        <dbReference type="PROSITE" id="PS50262"/>
    </source>
</evidence>
<dbReference type="Proteomes" id="UP000319801">
    <property type="component" value="Unassembled WGS sequence"/>
</dbReference>
<dbReference type="OrthoDB" id="10036964at2759"/>
<dbReference type="Pfam" id="PF00001">
    <property type="entry name" value="7tm_1"/>
    <property type="match status" value="1"/>
</dbReference>
<keyword evidence="6 8" id="KW-0472">Membrane</keyword>
<evidence type="ECO:0000313" key="11">
    <source>
        <dbReference type="Proteomes" id="UP000319801"/>
    </source>
</evidence>
<feature type="transmembrane region" description="Helical" evidence="8">
    <location>
        <begin position="229"/>
        <end position="245"/>
    </location>
</feature>
<feature type="transmembrane region" description="Helical" evidence="8">
    <location>
        <begin position="120"/>
        <end position="138"/>
    </location>
</feature>
<dbReference type="SUPFAM" id="SSF81321">
    <property type="entry name" value="Family A G protein-coupled receptor-like"/>
    <property type="match status" value="1"/>
</dbReference>
<dbReference type="PRINTS" id="PR00237">
    <property type="entry name" value="GPCRRHODOPSN"/>
</dbReference>
<feature type="transmembrane region" description="Helical" evidence="8">
    <location>
        <begin position="166"/>
        <end position="194"/>
    </location>
</feature>
<gene>
    <name evidence="10" type="ORF">Baya_3620</name>
</gene>
<keyword evidence="10" id="KW-0675">Receptor</keyword>
<evidence type="ECO:0000256" key="1">
    <source>
        <dbReference type="ARBA" id="ARBA00004100"/>
    </source>
</evidence>
<keyword evidence="5 8" id="KW-1133">Transmembrane helix</keyword>
<dbReference type="Gene3D" id="1.20.1070.10">
    <property type="entry name" value="Rhodopsin 7-helix transmembrane proteins"/>
    <property type="match status" value="1"/>
</dbReference>
<dbReference type="AlphaFoldDB" id="A0A556TPT5"/>
<keyword evidence="11" id="KW-1185">Reference proteome</keyword>
<dbReference type="PRINTS" id="PR01846">
    <property type="entry name" value="TRHRFAMILY"/>
</dbReference>
<dbReference type="PROSITE" id="PS50262">
    <property type="entry name" value="G_PROTEIN_RECEP_F1_2"/>
    <property type="match status" value="1"/>
</dbReference>